<dbReference type="EMBL" id="DACQKT010000050">
    <property type="protein sequence ID" value="HAS6680366.1"/>
    <property type="molecule type" value="Genomic_DNA"/>
</dbReference>
<protein>
    <submittedName>
        <fullName evidence="1">Uncharacterized protein</fullName>
    </submittedName>
</protein>
<evidence type="ECO:0000313" key="1">
    <source>
        <dbReference type="EMBL" id="HAS6680366.1"/>
    </source>
</evidence>
<reference evidence="1" key="1">
    <citation type="journal article" date="2018" name="Genome Biol.">
        <title>SKESA: strategic k-mer extension for scrupulous assemblies.</title>
        <authorList>
            <person name="Souvorov A."/>
            <person name="Agarwala R."/>
            <person name="Lipman D.J."/>
        </authorList>
    </citation>
    <scope>NUCLEOTIDE SEQUENCE</scope>
    <source>
        <strain evidence="1">1930</strain>
    </source>
</reference>
<comment type="caution">
    <text evidence="1">The sequence shown here is derived from an EMBL/GenBank/DDBJ whole genome shotgun (WGS) entry which is preliminary data.</text>
</comment>
<name>A0A8H9K567_VIBPH</name>
<reference evidence="1" key="2">
    <citation type="submission" date="2019-12" db="EMBL/GenBank/DDBJ databases">
        <authorList>
            <consortium name="NCBI Pathogen Detection Project"/>
        </authorList>
    </citation>
    <scope>NUCLEOTIDE SEQUENCE</scope>
    <source>
        <strain evidence="1">1930</strain>
    </source>
</reference>
<gene>
    <name evidence="1" type="ORF">I7278_26775</name>
</gene>
<sequence>MATDKRRITISLPKELDEALAEFSEVSGQAQSTFVVHCLLENVQALKLMTQAIREAKSGNISGYESLMAQALGSTLLKMNGSSDTEE</sequence>
<organism evidence="1">
    <name type="scientific">Vibrio parahaemolyticus</name>
    <dbReference type="NCBI Taxonomy" id="670"/>
    <lineage>
        <taxon>Bacteria</taxon>
        <taxon>Pseudomonadati</taxon>
        <taxon>Pseudomonadota</taxon>
        <taxon>Gammaproteobacteria</taxon>
        <taxon>Vibrionales</taxon>
        <taxon>Vibrionaceae</taxon>
        <taxon>Vibrio</taxon>
    </lineage>
</organism>
<accession>A0A8H9K567</accession>
<dbReference type="Proteomes" id="UP000856022">
    <property type="component" value="Unassembled WGS sequence"/>
</dbReference>
<proteinExistence type="predicted"/>
<dbReference type="RefSeq" id="WP_337220347.1">
    <property type="nucleotide sequence ID" value="NZ_JBBFBB010000075.1"/>
</dbReference>
<dbReference type="AlphaFoldDB" id="A0A8H9K567"/>